<evidence type="ECO:0000313" key="2">
    <source>
        <dbReference type="EMBL" id="AIB00370.1"/>
    </source>
</evidence>
<keyword evidence="3" id="KW-1185">Reference proteome</keyword>
<proteinExistence type="predicted"/>
<dbReference type="Pfam" id="PF01443">
    <property type="entry name" value="Viral_helicase1"/>
    <property type="match status" value="1"/>
</dbReference>
<dbReference type="InterPro" id="IPR027417">
    <property type="entry name" value="P-loop_NTPase"/>
</dbReference>
<dbReference type="OrthoDB" id="16070at10239"/>
<dbReference type="SUPFAM" id="SSF52540">
    <property type="entry name" value="P-loop containing nucleoside triphosphate hydrolases"/>
    <property type="match status" value="1"/>
</dbReference>
<organism evidence="2 3">
    <name type="scientific">Yam virus X</name>
    <dbReference type="NCBI Taxonomy" id="1503864"/>
    <lineage>
        <taxon>Viruses</taxon>
        <taxon>Riboviria</taxon>
        <taxon>Orthornavirae</taxon>
        <taxon>Kitrinoviricota</taxon>
        <taxon>Alsuviricetes</taxon>
        <taxon>Tymovirales</taxon>
        <taxon>Alphaflexiviridae</taxon>
        <taxon>Potexvirus</taxon>
        <taxon>Potexvirus ecsdioscoreae</taxon>
    </lineage>
</organism>
<dbReference type="KEGG" id="vg:20712482"/>
<dbReference type="InterPro" id="IPR027351">
    <property type="entry name" value="(+)RNA_virus_helicase_core_dom"/>
</dbReference>
<dbReference type="RefSeq" id="YP_009091815.1">
    <property type="nucleotide sequence ID" value="NC_025252.1"/>
</dbReference>
<dbReference type="EMBL" id="KJ711908">
    <property type="protein sequence ID" value="AIB00370.1"/>
    <property type="molecule type" value="Genomic_RNA"/>
</dbReference>
<dbReference type="GeneID" id="20712482"/>
<name>A0A096XLM0_9VIRU</name>
<evidence type="ECO:0000259" key="1">
    <source>
        <dbReference type="Pfam" id="PF01443"/>
    </source>
</evidence>
<feature type="domain" description="(+)RNA virus helicase C-terminal" evidence="1">
    <location>
        <begin position="28"/>
        <end position="220"/>
    </location>
</feature>
<gene>
    <name evidence="2" type="primary">TGB1</name>
</gene>
<protein>
    <submittedName>
        <fullName evidence="2">Triple gene block 1</fullName>
    </submittedName>
</protein>
<reference evidence="2 3" key="1">
    <citation type="journal article" date="2014" name="Arch. Virol.">
        <title>Molecular characterization of yam virus X, a new potexvirus infecting yams (Dioscorea spp) and evidence for the existence of at least three distinct potexviruses infecting yams.</title>
        <authorList>
            <person name="Mambole I.A."/>
            <person name="Bonheur L."/>
            <person name="Dumas L.S."/>
            <person name="Filloux D."/>
            <person name="Gomez R.M."/>
            <person name="Faure C."/>
            <person name="Lange D."/>
            <person name="Anzala F."/>
            <person name="Pavis C."/>
            <person name="Marais A."/>
            <person name="Roumagnac P."/>
            <person name="Candresse T."/>
            <person name="Teycheney P.Y."/>
        </authorList>
    </citation>
    <scope>NUCLEOTIDE SEQUENCE [LARGE SCALE GENOMIC DNA]</scope>
    <source>
        <strain evidence="2">T551</strain>
    </source>
</reference>
<dbReference type="GO" id="GO:0005524">
    <property type="term" value="F:ATP binding"/>
    <property type="evidence" value="ECO:0007669"/>
    <property type="project" value="InterPro"/>
</dbReference>
<sequence length="221" mass="24603">MSNFRTNIVELFTAQGFERTSLPISTPIVIHGVAGSGKTRILEDVLDKFPVSVYSNIPKPKRFNGRNFTEKIAGALIVDEYQLGFTDDNSILVGDCFQPGHISRPAHFLSLKSFRFGSVTAQHLSNILGLPVVGNSEIQDKIEVLPLFEAELEGAVFCSSEDTCNLLESHQVKHYHKDCVQGATFNTVTVVAEDRELSSLTIPERYVLQSRHRQTLRILCP</sequence>
<accession>A0A096XLM0</accession>
<dbReference type="Proteomes" id="UP000208065">
    <property type="component" value="Segment"/>
</dbReference>
<evidence type="ECO:0000313" key="3">
    <source>
        <dbReference type="Proteomes" id="UP000208065"/>
    </source>
</evidence>